<feature type="region of interest" description="Disordered" evidence="1">
    <location>
        <begin position="1"/>
        <end position="57"/>
    </location>
</feature>
<sequence>MTSPMKAETKSREVKNANERRSQQHLRGAIDNSNRHCIVPSLHAPPPLTPTHASVAS</sequence>
<dbReference type="EMBL" id="QGKW02001988">
    <property type="protein sequence ID" value="KAF2554406.1"/>
    <property type="molecule type" value="Genomic_DNA"/>
</dbReference>
<reference evidence="2" key="1">
    <citation type="submission" date="2019-12" db="EMBL/GenBank/DDBJ databases">
        <title>Genome sequencing and annotation of Brassica cretica.</title>
        <authorList>
            <person name="Studholme D.J."/>
            <person name="Sarris P.F."/>
        </authorList>
    </citation>
    <scope>NUCLEOTIDE SEQUENCE</scope>
    <source>
        <strain evidence="2">PFS-001/15</strain>
        <tissue evidence="2">Leaf</tissue>
    </source>
</reference>
<proteinExistence type="predicted"/>
<comment type="caution">
    <text evidence="2">The sequence shown here is derived from an EMBL/GenBank/DDBJ whole genome shotgun (WGS) entry which is preliminary data.</text>
</comment>
<feature type="compositionally biased region" description="Basic and acidic residues" evidence="1">
    <location>
        <begin position="7"/>
        <end position="22"/>
    </location>
</feature>
<evidence type="ECO:0000256" key="1">
    <source>
        <dbReference type="SAM" id="MobiDB-lite"/>
    </source>
</evidence>
<accession>A0A8S9HC78</accession>
<evidence type="ECO:0000313" key="3">
    <source>
        <dbReference type="Proteomes" id="UP000712281"/>
    </source>
</evidence>
<organism evidence="2 3">
    <name type="scientific">Brassica cretica</name>
    <name type="common">Mustard</name>
    <dbReference type="NCBI Taxonomy" id="69181"/>
    <lineage>
        <taxon>Eukaryota</taxon>
        <taxon>Viridiplantae</taxon>
        <taxon>Streptophyta</taxon>
        <taxon>Embryophyta</taxon>
        <taxon>Tracheophyta</taxon>
        <taxon>Spermatophyta</taxon>
        <taxon>Magnoliopsida</taxon>
        <taxon>eudicotyledons</taxon>
        <taxon>Gunneridae</taxon>
        <taxon>Pentapetalae</taxon>
        <taxon>rosids</taxon>
        <taxon>malvids</taxon>
        <taxon>Brassicales</taxon>
        <taxon>Brassicaceae</taxon>
        <taxon>Brassiceae</taxon>
        <taxon>Brassica</taxon>
    </lineage>
</organism>
<protein>
    <submittedName>
        <fullName evidence="2">Uncharacterized protein</fullName>
    </submittedName>
</protein>
<dbReference type="AlphaFoldDB" id="A0A8S9HC78"/>
<dbReference type="Proteomes" id="UP000712281">
    <property type="component" value="Unassembled WGS sequence"/>
</dbReference>
<name>A0A8S9HC78_BRACR</name>
<gene>
    <name evidence="2" type="ORF">F2Q68_00034001</name>
</gene>
<evidence type="ECO:0000313" key="2">
    <source>
        <dbReference type="EMBL" id="KAF2554406.1"/>
    </source>
</evidence>